<name>A0AAE7RTR5_9CAUD</name>
<accession>A0AAE7RTR5</accession>
<evidence type="ECO:0000313" key="2">
    <source>
        <dbReference type="Proteomes" id="UP000827429"/>
    </source>
</evidence>
<protein>
    <submittedName>
        <fullName evidence="1">Uncharacterized protein</fullName>
    </submittedName>
</protein>
<gene>
    <name evidence="1" type="primary">gp_15325</name>
</gene>
<sequence length="282" mass="30033">MKTFANGKLSFGLGAVNVAKRGVVSEPELVINPTVGAFRITPPVSRALGLANGDYVMFISTVAEVDKAIAERNPELVALCAENGIDINTPEGVAAIHAEFDEWGIAKGVQLFDAKGNPVMCKERMTIADKLLYVKNNFAAILESAIQNGDPDFAASLQAEGITEEQQIEMLAKTIDADEVEKYSGAKCANSSNLSGTGVALTFSDAAVWATLKADLGEAAKTVNRTFEVDVTELRTGIYHDGCKNVEVKVAMLGKYKDETPIRGRNVNACKKEAAADETAAE</sequence>
<dbReference type="EMBL" id="MZ130476">
    <property type="protein sequence ID" value="QWM89224.1"/>
    <property type="molecule type" value="Genomic_DNA"/>
</dbReference>
<evidence type="ECO:0000313" key="1">
    <source>
        <dbReference type="EMBL" id="QWM89224.1"/>
    </source>
</evidence>
<keyword evidence="2" id="KW-1185">Reference proteome</keyword>
<reference evidence="1 2" key="1">
    <citation type="submission" date="2021-04" db="EMBL/GenBank/DDBJ databases">
        <authorList>
            <person name="Shkoporov A.N."/>
            <person name="Stockdale S.R."/>
            <person name="Guerin E."/>
            <person name="Ross R.P."/>
            <person name="Hill C."/>
        </authorList>
    </citation>
    <scope>NUCLEOTIDE SEQUENCE [LARGE SCALE GENOMIC DNA]</scope>
    <source>
        <strain evidence="2">cr123_1</strain>
    </source>
</reference>
<dbReference type="RefSeq" id="YP_010358796.1">
    <property type="nucleotide sequence ID" value="NC_062766.1"/>
</dbReference>
<organism evidence="1 2">
    <name type="scientific">uncultured phage cr123_1</name>
    <dbReference type="NCBI Taxonomy" id="2986401"/>
    <lineage>
        <taxon>Viruses</taxon>
        <taxon>Duplodnaviria</taxon>
        <taxon>Heunggongvirae</taxon>
        <taxon>Uroviricota</taxon>
        <taxon>Caudoviricetes</taxon>
        <taxon>Crassvirales</taxon>
        <taxon>Intestiviridae</taxon>
        <taxon>Crudevirinae</taxon>
        <taxon>Delmidovirus</taxon>
        <taxon>Delmidovirus copri</taxon>
    </lineage>
</organism>
<dbReference type="KEGG" id="vg:75691366"/>
<dbReference type="GeneID" id="75691366"/>
<dbReference type="Proteomes" id="UP000827429">
    <property type="component" value="Segment"/>
</dbReference>
<proteinExistence type="predicted"/>